<keyword evidence="3" id="KW-1185">Reference proteome</keyword>
<sequence length="211" mass="25113">MEGVRYDFFAEKRRFFDMLFTISENVKEAAQYFVEYKIQSVSDLKEFARVMKEYERKGDSFIHELVVQLNKTFITPIEREDIHQLAMKMDDVLDGFEQCSARFEMFSFTAIDEHMVKFFDYIYQSTIEIVHALELLANKKLLDMRQHAIKIKDYETKCDEILRASIKNLFVTQKDPIKIIQYKELYEMLEEIADSCEDVANTLETIIMRNA</sequence>
<reference evidence="2 3" key="1">
    <citation type="submission" date="2023-08" db="EMBL/GenBank/DDBJ databases">
        <title>Genome sequencing of the thermostable Gram positive bacteria Geobacillus proteiniphilus strain T-6.</title>
        <authorList>
            <person name="Shulami S."/>
            <person name="Shoham Y."/>
        </authorList>
    </citation>
    <scope>NUCLEOTIDE SEQUENCE [LARGE SCALE GENOMIC DNA]</scope>
    <source>
        <strain evidence="2 3">T-6</strain>
    </source>
</reference>
<evidence type="ECO:0000313" key="3">
    <source>
        <dbReference type="Proteomes" id="UP001223761"/>
    </source>
</evidence>
<name>A0ABY9MJK1_9BACL</name>
<accession>A0ABY9MJK1</accession>
<dbReference type="PANTHER" id="PTHR37298:SF1">
    <property type="entry name" value="UPF0111 PROTEIN YKAA"/>
    <property type="match status" value="1"/>
</dbReference>
<organism evidence="2 3">
    <name type="scientific">Geobacillus proteiniphilus</name>
    <dbReference type="NCBI Taxonomy" id="860353"/>
    <lineage>
        <taxon>Bacteria</taxon>
        <taxon>Bacillati</taxon>
        <taxon>Bacillota</taxon>
        <taxon>Bacilli</taxon>
        <taxon>Bacillales</taxon>
        <taxon>Anoxybacillaceae</taxon>
        <taxon>Geobacillus</taxon>
    </lineage>
</organism>
<dbReference type="Pfam" id="PF01865">
    <property type="entry name" value="PhoU_div"/>
    <property type="match status" value="1"/>
</dbReference>
<proteinExistence type="inferred from homology"/>
<dbReference type="Proteomes" id="UP001223761">
    <property type="component" value="Chromosome"/>
</dbReference>
<dbReference type="PANTHER" id="PTHR37298">
    <property type="entry name" value="UPF0111 PROTEIN YKAA"/>
    <property type="match status" value="1"/>
</dbReference>
<protein>
    <submittedName>
        <fullName evidence="2">DUF47 domain-containing protein</fullName>
    </submittedName>
</protein>
<dbReference type="InterPro" id="IPR018445">
    <property type="entry name" value="Put_Phosphate_transp_reg"/>
</dbReference>
<gene>
    <name evidence="2" type="ORF">RA955_00850</name>
</gene>
<dbReference type="Gene3D" id="1.20.58.220">
    <property type="entry name" value="Phosphate transport system protein phou homolog 2, domain 2"/>
    <property type="match status" value="1"/>
</dbReference>
<evidence type="ECO:0000313" key="2">
    <source>
        <dbReference type="EMBL" id="WMJ18217.1"/>
    </source>
</evidence>
<dbReference type="InterPro" id="IPR052912">
    <property type="entry name" value="UPF0111_domain"/>
</dbReference>
<dbReference type="InterPro" id="IPR038078">
    <property type="entry name" value="PhoU-like_sf"/>
</dbReference>
<evidence type="ECO:0000256" key="1">
    <source>
        <dbReference type="ARBA" id="ARBA00008591"/>
    </source>
</evidence>
<dbReference type="EMBL" id="CP133076">
    <property type="protein sequence ID" value="WMJ18217.1"/>
    <property type="molecule type" value="Genomic_DNA"/>
</dbReference>
<comment type="similarity">
    <text evidence="1">Belongs to the UPF0111 family.</text>
</comment>